<dbReference type="RefSeq" id="WP_092169579.1">
    <property type="nucleotide sequence ID" value="NZ_FNZH01000001.1"/>
</dbReference>
<evidence type="ECO:0000313" key="2">
    <source>
        <dbReference type="Proteomes" id="UP000199403"/>
    </source>
</evidence>
<dbReference type="OrthoDB" id="840179at2"/>
<evidence type="ECO:0000313" key="1">
    <source>
        <dbReference type="EMBL" id="SEI89710.1"/>
    </source>
</evidence>
<name>A0A1H6UNB9_9BACT</name>
<proteinExistence type="predicted"/>
<dbReference type="EMBL" id="FNZH01000001">
    <property type="protein sequence ID" value="SEI89710.1"/>
    <property type="molecule type" value="Genomic_DNA"/>
</dbReference>
<organism evidence="1 2">
    <name type="scientific">Cyclobacterium xiamenense</name>
    <dbReference type="NCBI Taxonomy" id="1297121"/>
    <lineage>
        <taxon>Bacteria</taxon>
        <taxon>Pseudomonadati</taxon>
        <taxon>Bacteroidota</taxon>
        <taxon>Cytophagia</taxon>
        <taxon>Cytophagales</taxon>
        <taxon>Cyclobacteriaceae</taxon>
        <taxon>Cyclobacterium</taxon>
    </lineage>
</organism>
<accession>A0A1H6UNB9</accession>
<protein>
    <submittedName>
        <fullName evidence="1">Uncharacterized protein</fullName>
    </submittedName>
</protein>
<gene>
    <name evidence="1" type="ORF">SAMN05192553_101748</name>
</gene>
<sequence length="90" mass="10952">MKNYVKNVWMYHLIADGPALIFIWFWVEAGTPGSISFILFAFIYPFLYRPVVDYYRLLALEAIEKKDFPKMWKWAGFYRFKWYSKLMFGV</sequence>
<dbReference type="Proteomes" id="UP000199403">
    <property type="component" value="Unassembled WGS sequence"/>
</dbReference>
<dbReference type="STRING" id="1416801.SAMN05192553_101748"/>
<reference evidence="2" key="1">
    <citation type="submission" date="2016-10" db="EMBL/GenBank/DDBJ databases">
        <authorList>
            <person name="Varghese N."/>
            <person name="Submissions S."/>
        </authorList>
    </citation>
    <scope>NUCLEOTIDE SEQUENCE [LARGE SCALE GENOMIC DNA]</scope>
    <source>
        <strain evidence="2">IBRC-M 10761</strain>
    </source>
</reference>
<dbReference type="AlphaFoldDB" id="A0A1H6UNB9"/>
<keyword evidence="2" id="KW-1185">Reference proteome</keyword>